<keyword evidence="3" id="KW-1185">Reference proteome</keyword>
<dbReference type="SUPFAM" id="SSF47473">
    <property type="entry name" value="EF-hand"/>
    <property type="match status" value="1"/>
</dbReference>
<dbReference type="EMBL" id="JAKCXM010000130">
    <property type="protein sequence ID" value="KAJ0401370.1"/>
    <property type="molecule type" value="Genomic_DNA"/>
</dbReference>
<dbReference type="AlphaFoldDB" id="A0AAD5QB21"/>
<evidence type="ECO:0000256" key="1">
    <source>
        <dbReference type="ARBA" id="ARBA00022837"/>
    </source>
</evidence>
<sequence length="350" mass="39818">MQAARRLSTAAASDANAAASRAAASNTGVLQSVRQYFKTQPIEERPELRVIRSLQLLAAKVPNSPVATVLTAESQPGNFQSWLQARRASISTEHVDKDAFQALTQDVTGFFRELEASMVHERPRIPPVQLDDEPAEEDSELLDAYLELLKLKLARHKCEVIGQSFAELDYDNDGKIAVSDLETLLSRVVTGTPSDWLRCQFELHDADADDVVNESESQKILDSIVLTQKAVLAEILSLHVDHMPKKHMKLFESAVNETNWKEKIPEKIRCVFHFAPKEDEEKKLIHWETLVESQAAEIPELHDMLRVYAKGFYDERYLFYERKQEKRSLRWKGFFMAIALGVGDYVFMLT</sequence>
<dbReference type="InterPro" id="IPR011992">
    <property type="entry name" value="EF-hand-dom_pair"/>
</dbReference>
<dbReference type="PROSITE" id="PS00018">
    <property type="entry name" value="EF_HAND_1"/>
    <property type="match status" value="1"/>
</dbReference>
<reference evidence="2" key="1">
    <citation type="submission" date="2021-12" db="EMBL/GenBank/DDBJ databases">
        <title>Prjna785345.</title>
        <authorList>
            <person name="Rujirawat T."/>
            <person name="Krajaejun T."/>
        </authorList>
    </citation>
    <scope>NUCLEOTIDE SEQUENCE</scope>
    <source>
        <strain evidence="2">Pi057C3</strain>
    </source>
</reference>
<accession>A0AAD5QB21</accession>
<evidence type="ECO:0000313" key="2">
    <source>
        <dbReference type="EMBL" id="KAJ0401370.1"/>
    </source>
</evidence>
<comment type="caution">
    <text evidence="2">The sequence shown here is derived from an EMBL/GenBank/DDBJ whole genome shotgun (WGS) entry which is preliminary data.</text>
</comment>
<gene>
    <name evidence="2" type="ORF">P43SY_001308</name>
</gene>
<dbReference type="Proteomes" id="UP001209570">
    <property type="component" value="Unassembled WGS sequence"/>
</dbReference>
<dbReference type="Gene3D" id="1.10.238.10">
    <property type="entry name" value="EF-hand"/>
    <property type="match status" value="1"/>
</dbReference>
<proteinExistence type="predicted"/>
<organism evidence="2 3">
    <name type="scientific">Pythium insidiosum</name>
    <name type="common">Pythiosis disease agent</name>
    <dbReference type="NCBI Taxonomy" id="114742"/>
    <lineage>
        <taxon>Eukaryota</taxon>
        <taxon>Sar</taxon>
        <taxon>Stramenopiles</taxon>
        <taxon>Oomycota</taxon>
        <taxon>Peronosporomycetes</taxon>
        <taxon>Pythiales</taxon>
        <taxon>Pythiaceae</taxon>
        <taxon>Pythium</taxon>
    </lineage>
</organism>
<dbReference type="InterPro" id="IPR018247">
    <property type="entry name" value="EF_Hand_1_Ca_BS"/>
</dbReference>
<keyword evidence="1" id="KW-0106">Calcium</keyword>
<evidence type="ECO:0000313" key="3">
    <source>
        <dbReference type="Proteomes" id="UP001209570"/>
    </source>
</evidence>
<name>A0AAD5QB21_PYTIN</name>
<protein>
    <submittedName>
        <fullName evidence="2">Uncharacterized protein</fullName>
    </submittedName>
</protein>